<comment type="cofactor">
    <cofactor evidence="1">
        <name>[4Fe-4S] cluster</name>
        <dbReference type="ChEBI" id="CHEBI:49883"/>
    </cofactor>
</comment>
<dbReference type="InterPro" id="IPR034556">
    <property type="entry name" value="tRNA_wybutosine-synthase"/>
</dbReference>
<dbReference type="Pfam" id="PF08608">
    <property type="entry name" value="Wyosine_form"/>
    <property type="match status" value="1"/>
</dbReference>
<proteinExistence type="inferred from homology"/>
<feature type="compositionally biased region" description="Acidic residues" evidence="15">
    <location>
        <begin position="202"/>
        <end position="227"/>
    </location>
</feature>
<dbReference type="GO" id="GO:0046872">
    <property type="term" value="F:metal ion binding"/>
    <property type="evidence" value="ECO:0007669"/>
    <property type="project" value="UniProtKB-KW"/>
</dbReference>
<comment type="function">
    <text evidence="13">Probable component of the wybutosine biosynthesis pathway. Wybutosine is a hyper modified guanosine with a tricyclic base found at the 3'-position adjacent to the anticodon of eukaryotic phenylalanine tRNA. Catalyzes the condensation of N-methylguanine with 2 carbon atoms from pyruvate to form the tricyclic 4-demethylwyosine, an intermediate in wybutosine biosynthesis.</text>
</comment>
<evidence type="ECO:0000256" key="8">
    <source>
        <dbReference type="ARBA" id="ARBA00022723"/>
    </source>
</evidence>
<dbReference type="PRINTS" id="PR00369">
    <property type="entry name" value="FLAVODOXIN"/>
</dbReference>
<dbReference type="OrthoDB" id="271553at2759"/>
<evidence type="ECO:0000256" key="15">
    <source>
        <dbReference type="SAM" id="MobiDB-lite"/>
    </source>
</evidence>
<dbReference type="SFLD" id="SFLDG01071">
    <property type="entry name" value="tRNA_wybutosine-synthesizing"/>
    <property type="match status" value="1"/>
</dbReference>
<dbReference type="Gene3D" id="3.40.50.360">
    <property type="match status" value="1"/>
</dbReference>
<comment type="pathway">
    <text evidence="2">tRNA modification; wybutosine-tRNA(Phe) biosynthesis.</text>
</comment>
<dbReference type="InterPro" id="IPR013785">
    <property type="entry name" value="Aldolase_TIM"/>
</dbReference>
<evidence type="ECO:0000256" key="12">
    <source>
        <dbReference type="ARBA" id="ARBA00023239"/>
    </source>
</evidence>
<evidence type="ECO:0000313" key="17">
    <source>
        <dbReference type="EMBL" id="KAJ5070056.1"/>
    </source>
</evidence>
<evidence type="ECO:0000256" key="6">
    <source>
        <dbReference type="ARBA" id="ARBA00022691"/>
    </source>
</evidence>
<keyword evidence="10" id="KW-0408">Iron</keyword>
<dbReference type="InterPro" id="IPR001094">
    <property type="entry name" value="Flavdoxin-like"/>
</dbReference>
<keyword evidence="7" id="KW-0819">tRNA processing</keyword>
<dbReference type="SFLD" id="SFLDS00029">
    <property type="entry name" value="Radical_SAM"/>
    <property type="match status" value="1"/>
</dbReference>
<evidence type="ECO:0000256" key="9">
    <source>
        <dbReference type="ARBA" id="ARBA00022741"/>
    </source>
</evidence>
<dbReference type="AlphaFoldDB" id="A0A9Q0LBI9"/>
<evidence type="ECO:0000256" key="4">
    <source>
        <dbReference type="ARBA" id="ARBA00012821"/>
    </source>
</evidence>
<gene>
    <name evidence="17" type="ORF">M0811_11260</name>
</gene>
<protein>
    <recommendedName>
        <fullName evidence="4">tRNA 4-demethylwyosine synthase (AdoMet-dependent)</fullName>
        <ecNumber evidence="4">4.1.3.44</ecNumber>
    </recommendedName>
</protein>
<keyword evidence="5" id="KW-0004">4Fe-4S</keyword>
<keyword evidence="18" id="KW-1185">Reference proteome</keyword>
<keyword evidence="9" id="KW-0547">Nucleotide-binding</keyword>
<evidence type="ECO:0000256" key="5">
    <source>
        <dbReference type="ARBA" id="ARBA00022485"/>
    </source>
</evidence>
<dbReference type="Proteomes" id="UP001149090">
    <property type="component" value="Unassembled WGS sequence"/>
</dbReference>
<dbReference type="InterPro" id="IPR058240">
    <property type="entry name" value="rSAM_sf"/>
</dbReference>
<evidence type="ECO:0000256" key="1">
    <source>
        <dbReference type="ARBA" id="ARBA00001966"/>
    </source>
</evidence>
<dbReference type="PANTHER" id="PTHR13930:SF0">
    <property type="entry name" value="S-ADENOSYL-L-METHIONINE-DEPENDENT TRNA 4-DEMETHYLWYOSINE SYNTHASE TYW1-RELATED"/>
    <property type="match status" value="1"/>
</dbReference>
<keyword evidence="8" id="KW-0479">Metal-binding</keyword>
<dbReference type="CDD" id="cd01335">
    <property type="entry name" value="Radical_SAM"/>
    <property type="match status" value="1"/>
</dbReference>
<dbReference type="InterPro" id="IPR008254">
    <property type="entry name" value="Flavodoxin/NO_synth"/>
</dbReference>
<dbReference type="GO" id="GO:0031591">
    <property type="term" value="P:wybutosine biosynthetic process"/>
    <property type="evidence" value="ECO:0007669"/>
    <property type="project" value="TreeGrafter"/>
</dbReference>
<dbReference type="Gene3D" id="3.20.20.70">
    <property type="entry name" value="Aldolase class I"/>
    <property type="match status" value="1"/>
</dbReference>
<dbReference type="InterPro" id="IPR013917">
    <property type="entry name" value="tRNA_wybutosine-synth"/>
</dbReference>
<evidence type="ECO:0000259" key="16">
    <source>
        <dbReference type="PROSITE" id="PS50902"/>
    </source>
</evidence>
<keyword evidence="6" id="KW-0949">S-adenosyl-L-methionine</keyword>
<dbReference type="GO" id="GO:0051539">
    <property type="term" value="F:4 iron, 4 sulfur cluster binding"/>
    <property type="evidence" value="ECO:0007669"/>
    <property type="project" value="UniProtKB-KW"/>
</dbReference>
<accession>A0A9Q0LBI9</accession>
<dbReference type="GO" id="GO:0102521">
    <property type="term" value="F:tRNA-4-demethylwyosine synthase activity"/>
    <property type="evidence" value="ECO:0007669"/>
    <property type="project" value="UniProtKB-EC"/>
</dbReference>
<reference evidence="17" key="1">
    <citation type="submission" date="2022-10" db="EMBL/GenBank/DDBJ databases">
        <title>Novel sulphate-reducing endosymbionts in the free-living metamonad Anaeramoeba.</title>
        <authorList>
            <person name="Jerlstrom-Hultqvist J."/>
            <person name="Cepicka I."/>
            <person name="Gallot-Lavallee L."/>
            <person name="Salas-Leiva D."/>
            <person name="Curtis B.A."/>
            <person name="Zahonova K."/>
            <person name="Pipaliya S."/>
            <person name="Dacks J."/>
            <person name="Roger A.J."/>
        </authorList>
    </citation>
    <scope>NUCLEOTIDE SEQUENCE</scope>
    <source>
        <strain evidence="17">BMAN</strain>
    </source>
</reference>
<comment type="catalytic activity">
    <reaction evidence="14">
        <text>N(1)-methylguanosine(37) in tRNA(Phe) + pyruvate + S-adenosyl-L-methionine = 4-demethylwyosine(37) in tRNA(Phe) + 5'-deoxyadenosine + L-methionine + CO2 + H2O</text>
        <dbReference type="Rhea" id="RHEA:36347"/>
        <dbReference type="Rhea" id="RHEA-COMP:10164"/>
        <dbReference type="Rhea" id="RHEA-COMP:10165"/>
        <dbReference type="ChEBI" id="CHEBI:15361"/>
        <dbReference type="ChEBI" id="CHEBI:15377"/>
        <dbReference type="ChEBI" id="CHEBI:16526"/>
        <dbReference type="ChEBI" id="CHEBI:17319"/>
        <dbReference type="ChEBI" id="CHEBI:57844"/>
        <dbReference type="ChEBI" id="CHEBI:59789"/>
        <dbReference type="ChEBI" id="CHEBI:64315"/>
        <dbReference type="ChEBI" id="CHEBI:73542"/>
        <dbReference type="EC" id="4.1.3.44"/>
    </reaction>
</comment>
<sequence length="630" mass="73781">MNENIKEEKEKKEEKVNIKILYSTLTGTTKKFALTLKQKLLDQKLSTFFPQVFEISEYDPNDLQDESSILIFIIATLNGGPPRSAKTFSHFLTDLVNDQRIPQNYLSKLRYWIYGIGDLSYNEKYNKFARDVDVYLRKKGGNSILKKGLGNHGNKFEELLLHFNRFTDILVEKLKAILKPNEKLNENVILHNDKENDKDIDIDIDNEDEDEDDNFENDENDENQTTDIEDVEMLTPIMNKILTKQKYITVGTHSAVKLCRWAKAMLRGKGVCYKHAFYGIISYSCMEMTTSLACANKCIFCWRHNKNPTCTSWHYKQDPPEMIYQGSIKAQKDLIKPWKGVPGVTSDRYKDAFNVRHCALSLVGEPIIYPQFDEFTDILHENRISTFCVTNAQFPEKIESIKPVTQLYLSIDAPTKDILFELDRPLFPDFWERFLKSIENLAKRNERTVFRITVLKQYNDNFIQNYVDLIKLGKPDFVELKGVTYGGFGTNPKVSMNNVPYHQEIVKMAQEFMENDYMKENYGIACEHAHSCGILIAKKIFYKNNSWHTWIDFDKFFQLFQEKKPFTREDYMMKTPDWALFGSKEKGSNPKFIENMEERLKNKVTDIKSNENEKENQNEKENEKEKEDKN</sequence>
<dbReference type="EMBL" id="JAPDFW010000099">
    <property type="protein sequence ID" value="KAJ5070056.1"/>
    <property type="molecule type" value="Genomic_DNA"/>
</dbReference>
<comment type="caution">
    <text evidence="17">The sequence shown here is derived from an EMBL/GenBank/DDBJ whole genome shotgun (WGS) entry which is preliminary data.</text>
</comment>
<dbReference type="PROSITE" id="PS50902">
    <property type="entry name" value="FLAVODOXIN_LIKE"/>
    <property type="match status" value="1"/>
</dbReference>
<evidence type="ECO:0000256" key="11">
    <source>
        <dbReference type="ARBA" id="ARBA00023014"/>
    </source>
</evidence>
<dbReference type="PANTHER" id="PTHR13930">
    <property type="entry name" value="S-ADENOSYL-L-METHIONINE-DEPENDENT TRNA 4-DEMETHYLWYOSINE SYNTHASE"/>
    <property type="match status" value="1"/>
</dbReference>
<dbReference type="InterPro" id="IPR007197">
    <property type="entry name" value="rSAM"/>
</dbReference>
<dbReference type="SFLD" id="SFLDF00284">
    <property type="entry name" value="tRNA_wybutosine-synthesizing"/>
    <property type="match status" value="1"/>
</dbReference>
<feature type="region of interest" description="Disordered" evidence="15">
    <location>
        <begin position="199"/>
        <end position="227"/>
    </location>
</feature>
<keyword evidence="12" id="KW-0456">Lyase</keyword>
<dbReference type="Pfam" id="PF00258">
    <property type="entry name" value="Flavodoxin_1"/>
    <property type="match status" value="1"/>
</dbReference>
<dbReference type="EC" id="4.1.3.44" evidence="4"/>
<evidence type="ECO:0000256" key="13">
    <source>
        <dbReference type="ARBA" id="ARBA00025368"/>
    </source>
</evidence>
<dbReference type="GO" id="GO:0010181">
    <property type="term" value="F:FMN binding"/>
    <property type="evidence" value="ECO:0007669"/>
    <property type="project" value="InterPro"/>
</dbReference>
<evidence type="ECO:0000256" key="2">
    <source>
        <dbReference type="ARBA" id="ARBA00004797"/>
    </source>
</evidence>
<feature type="region of interest" description="Disordered" evidence="15">
    <location>
        <begin position="603"/>
        <end position="630"/>
    </location>
</feature>
<evidence type="ECO:0000256" key="10">
    <source>
        <dbReference type="ARBA" id="ARBA00023004"/>
    </source>
</evidence>
<keyword evidence="11" id="KW-0411">Iron-sulfur</keyword>
<feature type="domain" description="Flavodoxin-like" evidence="16">
    <location>
        <begin position="18"/>
        <end position="171"/>
    </location>
</feature>
<evidence type="ECO:0000256" key="3">
    <source>
        <dbReference type="ARBA" id="ARBA00010115"/>
    </source>
</evidence>
<evidence type="ECO:0000256" key="7">
    <source>
        <dbReference type="ARBA" id="ARBA00022694"/>
    </source>
</evidence>
<dbReference type="Pfam" id="PF04055">
    <property type="entry name" value="Radical_SAM"/>
    <property type="match status" value="1"/>
</dbReference>
<dbReference type="SUPFAM" id="SSF52218">
    <property type="entry name" value="Flavoproteins"/>
    <property type="match status" value="1"/>
</dbReference>
<comment type="similarity">
    <text evidence="3">Belongs to the TYW1 family.</text>
</comment>
<dbReference type="InterPro" id="IPR029039">
    <property type="entry name" value="Flavoprotein-like_sf"/>
</dbReference>
<evidence type="ECO:0000256" key="14">
    <source>
        <dbReference type="ARBA" id="ARBA00049466"/>
    </source>
</evidence>
<dbReference type="SUPFAM" id="SSF102114">
    <property type="entry name" value="Radical SAM enzymes"/>
    <property type="match status" value="1"/>
</dbReference>
<evidence type="ECO:0000313" key="18">
    <source>
        <dbReference type="Proteomes" id="UP001149090"/>
    </source>
</evidence>
<dbReference type="OMA" id="TMANIPW"/>
<organism evidence="17 18">
    <name type="scientific">Anaeramoeba ignava</name>
    <name type="common">Anaerobic marine amoeba</name>
    <dbReference type="NCBI Taxonomy" id="1746090"/>
    <lineage>
        <taxon>Eukaryota</taxon>
        <taxon>Metamonada</taxon>
        <taxon>Anaeramoebidae</taxon>
        <taxon>Anaeramoeba</taxon>
    </lineage>
</organism>
<name>A0A9Q0LBI9_ANAIG</name>